<dbReference type="AlphaFoldDB" id="A0A3D8L3F3"/>
<name>A0A3D8L3F3_9BACT</name>
<gene>
    <name evidence="2" type="ORF">DXT99_23510</name>
</gene>
<proteinExistence type="predicted"/>
<dbReference type="GO" id="GO:0055085">
    <property type="term" value="P:transmembrane transport"/>
    <property type="evidence" value="ECO:0007669"/>
    <property type="project" value="InterPro"/>
</dbReference>
<dbReference type="InterPro" id="IPR051045">
    <property type="entry name" value="TonB-dependent_transducer"/>
</dbReference>
<comment type="caution">
    <text evidence="2">The sequence shown here is derived from an EMBL/GenBank/DDBJ whole genome shotgun (WGS) entry which is preliminary data.</text>
</comment>
<reference evidence="3" key="1">
    <citation type="submission" date="2018-08" db="EMBL/GenBank/DDBJ databases">
        <authorList>
            <person name="Liu Z.-W."/>
            <person name="Du Z.-J."/>
        </authorList>
    </citation>
    <scope>NUCLEOTIDE SEQUENCE [LARGE SCALE GENOMIC DNA]</scope>
    <source>
        <strain evidence="3">H4X</strain>
    </source>
</reference>
<dbReference type="PANTHER" id="PTHR33446:SF2">
    <property type="entry name" value="PROTEIN TONB"/>
    <property type="match status" value="1"/>
</dbReference>
<keyword evidence="3" id="KW-1185">Reference proteome</keyword>
<dbReference type="Proteomes" id="UP000256708">
    <property type="component" value="Unassembled WGS sequence"/>
</dbReference>
<evidence type="ECO:0000313" key="3">
    <source>
        <dbReference type="Proteomes" id="UP000256708"/>
    </source>
</evidence>
<dbReference type="InterPro" id="IPR037682">
    <property type="entry name" value="TonB_C"/>
</dbReference>
<evidence type="ECO:0000259" key="1">
    <source>
        <dbReference type="Pfam" id="PF03544"/>
    </source>
</evidence>
<dbReference type="OrthoDB" id="1039448at2"/>
<protein>
    <submittedName>
        <fullName evidence="2">Energy transducer TonB</fullName>
    </submittedName>
</protein>
<dbReference type="PANTHER" id="PTHR33446">
    <property type="entry name" value="PROTEIN TONB-RELATED"/>
    <property type="match status" value="1"/>
</dbReference>
<dbReference type="Gene3D" id="3.30.1150.10">
    <property type="match status" value="1"/>
</dbReference>
<sequence>MSKASAEKASLTSCTSTVGSKVNSIMNERTPIENIKLSFFCDRDWNKMMPCSSGRHCSDCDKTVVDFTNKGMEELHAVLEQEGQVCGRFHKSQLLQIPSKKPFHLKRVFASVLLALGFSAFSRGLQAQTVSCTNSNHNHDKAQSEQAYGVFMEAMPVYKHGGEKGMLDFIQKNLQYPSDESFKGVVVTSFVIDTTGRVTEPMTIKSLSDEADKEALRVTELLEFYPGMQSGKKVPVRYTLPIRFGEDKRKKK</sequence>
<dbReference type="EMBL" id="QRGR01000037">
    <property type="protein sequence ID" value="RDV11875.1"/>
    <property type="molecule type" value="Genomic_DNA"/>
</dbReference>
<dbReference type="GO" id="GO:0031992">
    <property type="term" value="F:energy transducer activity"/>
    <property type="evidence" value="ECO:0007669"/>
    <property type="project" value="TreeGrafter"/>
</dbReference>
<feature type="domain" description="TonB C-terminal" evidence="1">
    <location>
        <begin position="183"/>
        <end position="244"/>
    </location>
</feature>
<organism evidence="2 3">
    <name type="scientific">Pontibacter diazotrophicus</name>
    <dbReference type="NCBI Taxonomy" id="1400979"/>
    <lineage>
        <taxon>Bacteria</taxon>
        <taxon>Pseudomonadati</taxon>
        <taxon>Bacteroidota</taxon>
        <taxon>Cytophagia</taxon>
        <taxon>Cytophagales</taxon>
        <taxon>Hymenobacteraceae</taxon>
        <taxon>Pontibacter</taxon>
    </lineage>
</organism>
<dbReference type="GO" id="GO:0098797">
    <property type="term" value="C:plasma membrane protein complex"/>
    <property type="evidence" value="ECO:0007669"/>
    <property type="project" value="TreeGrafter"/>
</dbReference>
<dbReference type="SUPFAM" id="SSF74653">
    <property type="entry name" value="TolA/TonB C-terminal domain"/>
    <property type="match status" value="1"/>
</dbReference>
<evidence type="ECO:0000313" key="2">
    <source>
        <dbReference type="EMBL" id="RDV11875.1"/>
    </source>
</evidence>
<dbReference type="Pfam" id="PF03544">
    <property type="entry name" value="TonB_C"/>
    <property type="match status" value="1"/>
</dbReference>
<accession>A0A3D8L3F3</accession>